<dbReference type="InterPro" id="IPR036778">
    <property type="entry name" value="OHCU_decarboxylase_sf"/>
</dbReference>
<organism evidence="4 5">
    <name type="scientific">Streptomyces qinzhouensis</name>
    <dbReference type="NCBI Taxonomy" id="2599401"/>
    <lineage>
        <taxon>Bacteria</taxon>
        <taxon>Bacillati</taxon>
        <taxon>Actinomycetota</taxon>
        <taxon>Actinomycetes</taxon>
        <taxon>Kitasatosporales</taxon>
        <taxon>Streptomycetaceae</taxon>
        <taxon>Streptomyces</taxon>
    </lineage>
</organism>
<dbReference type="SUPFAM" id="SSF158694">
    <property type="entry name" value="UraD-Like"/>
    <property type="match status" value="1"/>
</dbReference>
<dbReference type="InterPro" id="IPR018020">
    <property type="entry name" value="OHCU_decarboxylase"/>
</dbReference>
<dbReference type="Proteomes" id="UP000320580">
    <property type="component" value="Chromosome"/>
</dbReference>
<keyword evidence="1" id="KW-0659">Purine metabolism</keyword>
<name>A0A5B8JBE8_9ACTN</name>
<feature type="domain" description="Oxo-4-hydroxy-4-carboxy-5-ureidoimidazoline decarboxylase" evidence="3">
    <location>
        <begin position="135"/>
        <end position="192"/>
    </location>
</feature>
<gene>
    <name evidence="4" type="ORF">FQU76_21415</name>
</gene>
<evidence type="ECO:0000313" key="5">
    <source>
        <dbReference type="Proteomes" id="UP000320580"/>
    </source>
</evidence>
<proteinExistence type="predicted"/>
<sequence length="301" mass="32175">MFRPSHGLKPSRPGENRASVGRPLVHLDSVVSHSPLPHQYSITLAAPPAVLRPEEPTLFSDAETGTGLPDALRGPRAVLPAQATGSPRATGGPRDTGAPRGTGGAPHQIRTADGVRPPENTPGERRTAPGVTRLNRAPQEEAVAALLACCGSARWAERVAAHRPYPDTAALLAAADEASYDLAPGDLTEALADEYPTGPHPDARPGPHVLMALAAAHDAYENRFGHTFVISLDGYRPEEQVDQVLAGIRLRLTHEPEHEREIAAEQLRRLARARLRQLAAGRTEPEPRPWGGPALPGRRAR</sequence>
<feature type="region of interest" description="Disordered" evidence="2">
    <location>
        <begin position="278"/>
        <end position="301"/>
    </location>
</feature>
<protein>
    <submittedName>
        <fullName evidence="4">2-oxo-4-hydroxy-4-carboxy-5-ureidoimidazoline decarboxylase</fullName>
    </submittedName>
</protein>
<accession>A0A5B8JBE8</accession>
<evidence type="ECO:0000259" key="3">
    <source>
        <dbReference type="Pfam" id="PF09349"/>
    </source>
</evidence>
<dbReference type="EMBL" id="CP042266">
    <property type="protein sequence ID" value="QDY78646.1"/>
    <property type="molecule type" value="Genomic_DNA"/>
</dbReference>
<evidence type="ECO:0000256" key="2">
    <source>
        <dbReference type="SAM" id="MobiDB-lite"/>
    </source>
</evidence>
<dbReference type="Pfam" id="PF09349">
    <property type="entry name" value="OHCU_decarbox"/>
    <property type="match status" value="2"/>
</dbReference>
<dbReference type="OrthoDB" id="4303574at2"/>
<reference evidence="4 5" key="1">
    <citation type="submission" date="2019-07" db="EMBL/GenBank/DDBJ databases">
        <authorList>
            <person name="Zhu P."/>
        </authorList>
    </citation>
    <scope>NUCLEOTIDE SEQUENCE [LARGE SCALE GENOMIC DNA]</scope>
    <source>
        <strain evidence="4 5">SSL-25</strain>
    </source>
</reference>
<feature type="domain" description="Oxo-4-hydroxy-4-carboxy-5-ureidoimidazoline decarboxylase" evidence="3">
    <location>
        <begin position="208"/>
        <end position="276"/>
    </location>
</feature>
<dbReference type="GO" id="GO:0006144">
    <property type="term" value="P:purine nucleobase metabolic process"/>
    <property type="evidence" value="ECO:0007669"/>
    <property type="project" value="UniProtKB-KW"/>
</dbReference>
<dbReference type="AlphaFoldDB" id="A0A5B8JBE8"/>
<dbReference type="Gene3D" id="1.10.3330.10">
    <property type="entry name" value="Oxo-4-hydroxy-4-carboxy-5-ureidoimidazoline decarboxylase"/>
    <property type="match status" value="1"/>
</dbReference>
<dbReference type="NCBIfam" id="NF010372">
    <property type="entry name" value="PRK13798.1"/>
    <property type="match status" value="1"/>
</dbReference>
<dbReference type="KEGG" id="sqz:FQU76_21415"/>
<feature type="region of interest" description="Disordered" evidence="2">
    <location>
        <begin position="1"/>
        <end position="21"/>
    </location>
</feature>
<evidence type="ECO:0000313" key="4">
    <source>
        <dbReference type="EMBL" id="QDY78646.1"/>
    </source>
</evidence>
<evidence type="ECO:0000256" key="1">
    <source>
        <dbReference type="ARBA" id="ARBA00022631"/>
    </source>
</evidence>
<keyword evidence="5" id="KW-1185">Reference proteome</keyword>
<feature type="region of interest" description="Disordered" evidence="2">
    <location>
        <begin position="80"/>
        <end position="132"/>
    </location>
</feature>